<evidence type="ECO:0000313" key="4">
    <source>
        <dbReference type="Proteomes" id="UP001558713"/>
    </source>
</evidence>
<keyword evidence="4" id="KW-1185">Reference proteome</keyword>
<dbReference type="Pfam" id="PF05291">
    <property type="entry name" value="Bystin"/>
    <property type="match status" value="1"/>
</dbReference>
<dbReference type="Proteomes" id="UP001558713">
    <property type="component" value="Unassembled WGS sequence"/>
</dbReference>
<feature type="compositionally biased region" description="Basic residues" evidence="2">
    <location>
        <begin position="24"/>
        <end position="34"/>
    </location>
</feature>
<sequence>MAKKRDRIVNTQPFISDDASVASSRKRSKVPKTHQKQEKLIEAGMSSKIMKEALAQQREIADEENAEINPSGAAFAVAAALTAGEEQRVKEEEDDIDNFDGNFDNQSQYDNYQEEINEEDEKLFESFFTKNAPPLRTLADIIIKKIKDNDADLAEEERPDPNLPASITKLYKGVGKIMNEYTVGKLPKAFKVITSMERWEDVLYLTEPEKWSPNAVYQATRIFASNLKDRQVQRFYNYVLLPRVREDIRKHKRLHFALYQALKKALYKPTAFNQGILFPLCKSGTMNLREAVIIGSVLEKCSIPVLHSCVGVLKLAEMEYCGTTSYFIKILLEKKYCMPYRVLDALVAHFMRFVDEIRVMPVIWHQSLLAFVQRYKYEILKEDKEHLQTLLQRQKHHLVTPEIQRELKGSRNRGEKADPMFDNPSVNNPVKEDRFDIPEVAMEED</sequence>
<gene>
    <name evidence="3" type="ORF">V5N11_016309</name>
</gene>
<evidence type="ECO:0000256" key="1">
    <source>
        <dbReference type="ARBA" id="ARBA00007114"/>
    </source>
</evidence>
<dbReference type="PANTHER" id="PTHR12821:SF0">
    <property type="entry name" value="BYSTIN"/>
    <property type="match status" value="1"/>
</dbReference>
<dbReference type="InterPro" id="IPR007955">
    <property type="entry name" value="Bystin"/>
</dbReference>
<evidence type="ECO:0000256" key="2">
    <source>
        <dbReference type="SAM" id="MobiDB-lite"/>
    </source>
</evidence>
<name>A0ABD1ADU4_CARAN</name>
<protein>
    <submittedName>
        <fullName evidence="3">Bystin</fullName>
    </submittedName>
</protein>
<feature type="region of interest" description="Disordered" evidence="2">
    <location>
        <begin position="407"/>
        <end position="434"/>
    </location>
</feature>
<feature type="region of interest" description="Disordered" evidence="2">
    <location>
        <begin position="1"/>
        <end position="37"/>
    </location>
</feature>
<comment type="similarity">
    <text evidence="1">Belongs to the bystin family.</text>
</comment>
<proteinExistence type="inferred from homology"/>
<evidence type="ECO:0000313" key="3">
    <source>
        <dbReference type="EMBL" id="KAL1204958.1"/>
    </source>
</evidence>
<dbReference type="PANTHER" id="PTHR12821">
    <property type="entry name" value="BYSTIN"/>
    <property type="match status" value="1"/>
</dbReference>
<accession>A0ABD1ADU4</accession>
<organism evidence="3 4">
    <name type="scientific">Cardamine amara subsp. amara</name>
    <dbReference type="NCBI Taxonomy" id="228776"/>
    <lineage>
        <taxon>Eukaryota</taxon>
        <taxon>Viridiplantae</taxon>
        <taxon>Streptophyta</taxon>
        <taxon>Embryophyta</taxon>
        <taxon>Tracheophyta</taxon>
        <taxon>Spermatophyta</taxon>
        <taxon>Magnoliopsida</taxon>
        <taxon>eudicotyledons</taxon>
        <taxon>Gunneridae</taxon>
        <taxon>Pentapetalae</taxon>
        <taxon>rosids</taxon>
        <taxon>malvids</taxon>
        <taxon>Brassicales</taxon>
        <taxon>Brassicaceae</taxon>
        <taxon>Cardamineae</taxon>
        <taxon>Cardamine</taxon>
    </lineage>
</organism>
<dbReference type="AlphaFoldDB" id="A0ABD1ADU4"/>
<feature type="compositionally biased region" description="Basic and acidic residues" evidence="2">
    <location>
        <begin position="407"/>
        <end position="419"/>
    </location>
</feature>
<dbReference type="EMBL" id="JBANAX010000525">
    <property type="protein sequence ID" value="KAL1204958.1"/>
    <property type="molecule type" value="Genomic_DNA"/>
</dbReference>
<comment type="caution">
    <text evidence="3">The sequence shown here is derived from an EMBL/GenBank/DDBJ whole genome shotgun (WGS) entry which is preliminary data.</text>
</comment>
<reference evidence="3 4" key="1">
    <citation type="submission" date="2024-04" db="EMBL/GenBank/DDBJ databases">
        <title>Genome assembly C_amara_ONT_v2.</title>
        <authorList>
            <person name="Yant L."/>
            <person name="Moore C."/>
            <person name="Slenker M."/>
        </authorList>
    </citation>
    <scope>NUCLEOTIDE SEQUENCE [LARGE SCALE GENOMIC DNA]</scope>
    <source>
        <tissue evidence="3">Leaf</tissue>
    </source>
</reference>